<evidence type="ECO:0000313" key="2">
    <source>
        <dbReference type="Proteomes" id="UP000323505"/>
    </source>
</evidence>
<dbReference type="AlphaFoldDB" id="A0A5D3F8W8"/>
<reference evidence="1 2" key="1">
    <citation type="submission" date="2019-08" db="EMBL/GenBank/DDBJ databases">
        <title>Actinomadura sp. nov. CYP1-5 isolated from mountain soil.</title>
        <authorList>
            <person name="Songsumanus A."/>
            <person name="Kuncharoen N."/>
            <person name="Kudo T."/>
            <person name="Yuki M."/>
            <person name="Igarashi Y."/>
            <person name="Tanasupawat S."/>
        </authorList>
    </citation>
    <scope>NUCLEOTIDE SEQUENCE [LARGE SCALE GENOMIC DNA]</scope>
    <source>
        <strain evidence="1 2">CYP1-5</strain>
    </source>
</reference>
<keyword evidence="2" id="KW-1185">Reference proteome</keyword>
<dbReference type="Proteomes" id="UP000323505">
    <property type="component" value="Unassembled WGS sequence"/>
</dbReference>
<name>A0A5D3F8W8_9ACTN</name>
<comment type="caution">
    <text evidence="1">The sequence shown here is derived from an EMBL/GenBank/DDBJ whole genome shotgun (WGS) entry which is preliminary data.</text>
</comment>
<accession>A0A5D3F8W8</accession>
<organism evidence="1 2">
    <name type="scientific">Actinomadura decatromicini</name>
    <dbReference type="NCBI Taxonomy" id="2604572"/>
    <lineage>
        <taxon>Bacteria</taxon>
        <taxon>Bacillati</taxon>
        <taxon>Actinomycetota</taxon>
        <taxon>Actinomycetes</taxon>
        <taxon>Streptosporangiales</taxon>
        <taxon>Thermomonosporaceae</taxon>
        <taxon>Actinomadura</taxon>
    </lineage>
</organism>
<dbReference type="RefSeq" id="WP_148767546.1">
    <property type="nucleotide sequence ID" value="NZ_VSRQ01000010.1"/>
</dbReference>
<gene>
    <name evidence="1" type="ORF">FXF68_37425</name>
</gene>
<dbReference type="EMBL" id="VSRQ01000010">
    <property type="protein sequence ID" value="TYK43815.1"/>
    <property type="molecule type" value="Genomic_DNA"/>
</dbReference>
<sequence length="110" mass="11917">MLVPPAAPAALPRPLTARRRLNRLGWALRRQGWVAERRYAEAVPLLRVHSPDMPFVGESVCVVGGDGGWWFRFSTGTLLAPCSRMDLAVWQVTALLAAAGLGGKAVPLDE</sequence>
<proteinExistence type="predicted"/>
<protein>
    <submittedName>
        <fullName evidence="1">Uncharacterized protein</fullName>
    </submittedName>
</protein>
<evidence type="ECO:0000313" key="1">
    <source>
        <dbReference type="EMBL" id="TYK43815.1"/>
    </source>
</evidence>